<dbReference type="AlphaFoldDB" id="A0A4Q9N8L2"/>
<dbReference type="Proteomes" id="UP000292957">
    <property type="component" value="Unassembled WGS sequence"/>
</dbReference>
<protein>
    <submittedName>
        <fullName evidence="1">Uncharacterized protein</fullName>
    </submittedName>
</protein>
<dbReference type="EMBL" id="ML143386">
    <property type="protein sequence ID" value="TBU35702.1"/>
    <property type="molecule type" value="Genomic_DNA"/>
</dbReference>
<gene>
    <name evidence="1" type="ORF">BD311DRAFT_11351</name>
</gene>
<proteinExistence type="predicted"/>
<reference evidence="1" key="1">
    <citation type="submission" date="2019-01" db="EMBL/GenBank/DDBJ databases">
        <title>Draft genome sequences of three monokaryotic isolates of the white-rot basidiomycete fungus Dichomitus squalens.</title>
        <authorList>
            <consortium name="DOE Joint Genome Institute"/>
            <person name="Lopez S.C."/>
            <person name="Andreopoulos B."/>
            <person name="Pangilinan J."/>
            <person name="Lipzen A."/>
            <person name="Riley R."/>
            <person name="Ahrendt S."/>
            <person name="Ng V."/>
            <person name="Barry K."/>
            <person name="Daum C."/>
            <person name="Grigoriev I.V."/>
            <person name="Hilden K.S."/>
            <person name="Makela M.R."/>
            <person name="de Vries R.P."/>
        </authorList>
    </citation>
    <scope>NUCLEOTIDE SEQUENCE [LARGE SCALE GENOMIC DNA]</scope>
    <source>
        <strain evidence="1">OM18370.1</strain>
    </source>
</reference>
<evidence type="ECO:0000313" key="1">
    <source>
        <dbReference type="EMBL" id="TBU35702.1"/>
    </source>
</evidence>
<sequence length="207" mass="22762">MARREGSFTIVSSTELDTKCRMGSIGGLCRGGRCQVPIVPSTTSRGDLVTITCSCFKGVVTGHVVDVKRDLPHRQLVKATVQAPVSPMHTVLTLDHVYTITRRVWTMVGFPSELVLLAFVRSSLARRVTRLSHLNIHSDVHTNNSIVTACPRHNAIQRHLSVAFQEEHIFPPRALSRIEPSVGLPMPARVDASNSELSWQSHAQPGC</sequence>
<name>A0A4Q9N8L2_9APHY</name>
<organism evidence="1">
    <name type="scientific">Dichomitus squalens</name>
    <dbReference type="NCBI Taxonomy" id="114155"/>
    <lineage>
        <taxon>Eukaryota</taxon>
        <taxon>Fungi</taxon>
        <taxon>Dikarya</taxon>
        <taxon>Basidiomycota</taxon>
        <taxon>Agaricomycotina</taxon>
        <taxon>Agaricomycetes</taxon>
        <taxon>Polyporales</taxon>
        <taxon>Polyporaceae</taxon>
        <taxon>Dichomitus</taxon>
    </lineage>
</organism>
<accession>A0A4Q9N8L2</accession>